<dbReference type="AlphaFoldDB" id="A0A8H6JP11"/>
<keyword evidence="2" id="KW-1185">Reference proteome</keyword>
<reference evidence="1 2" key="1">
    <citation type="journal article" date="2020" name="Phytopathology">
        <title>Genome Sequence Resources of Colletotrichum truncatum, C. plurivorum, C. musicola, and C. sojae: Four Species Pathogenic to Soybean (Glycine max).</title>
        <authorList>
            <person name="Rogerio F."/>
            <person name="Boufleur T.R."/>
            <person name="Ciampi-Guillardi M."/>
            <person name="Sukno S.A."/>
            <person name="Thon M.R."/>
            <person name="Massola Junior N.S."/>
            <person name="Baroncelli R."/>
        </authorList>
    </citation>
    <scope>NUCLEOTIDE SEQUENCE [LARGE SCALE GENOMIC DNA]</scope>
    <source>
        <strain evidence="1 2">LFN0009</strain>
    </source>
</reference>
<protein>
    <submittedName>
        <fullName evidence="1">Uncharacterized protein</fullName>
    </submittedName>
</protein>
<organism evidence="1 2">
    <name type="scientific">Colletotrichum sojae</name>
    <dbReference type="NCBI Taxonomy" id="2175907"/>
    <lineage>
        <taxon>Eukaryota</taxon>
        <taxon>Fungi</taxon>
        <taxon>Dikarya</taxon>
        <taxon>Ascomycota</taxon>
        <taxon>Pezizomycotina</taxon>
        <taxon>Sordariomycetes</taxon>
        <taxon>Hypocreomycetidae</taxon>
        <taxon>Glomerellales</taxon>
        <taxon>Glomerellaceae</taxon>
        <taxon>Colletotrichum</taxon>
        <taxon>Colletotrichum orchidearum species complex</taxon>
    </lineage>
</organism>
<comment type="caution">
    <text evidence="1">The sequence shown here is derived from an EMBL/GenBank/DDBJ whole genome shotgun (WGS) entry which is preliminary data.</text>
</comment>
<evidence type="ECO:0000313" key="1">
    <source>
        <dbReference type="EMBL" id="KAF6816373.1"/>
    </source>
</evidence>
<dbReference type="Proteomes" id="UP000652219">
    <property type="component" value="Unassembled WGS sequence"/>
</dbReference>
<dbReference type="EMBL" id="WIGN01000028">
    <property type="protein sequence ID" value="KAF6816373.1"/>
    <property type="molecule type" value="Genomic_DNA"/>
</dbReference>
<accession>A0A8H6JP11</accession>
<evidence type="ECO:0000313" key="2">
    <source>
        <dbReference type="Proteomes" id="UP000652219"/>
    </source>
</evidence>
<gene>
    <name evidence="1" type="ORF">CSOJ01_02996</name>
</gene>
<proteinExistence type="predicted"/>
<name>A0A8H6JP11_9PEZI</name>
<sequence>MNIVCKTYAFLNRHADVLAPRDAGAALAVEDLLDGLPPERVLANTGVLGGVTAVGSFVARVGALREAGSAGYNPGDWVGDRLAAMTFAVKKAEASVKMRQDFMVVGVEVRVYGGDERGTPPSRFQPHAARAIRLPRSRAAAD</sequence>